<evidence type="ECO:0000259" key="2">
    <source>
        <dbReference type="Pfam" id="PF24853"/>
    </source>
</evidence>
<keyword evidence="1" id="KW-1133">Transmembrane helix</keyword>
<protein>
    <recommendedName>
        <fullName evidence="2">DUF7727 domain-containing protein</fullName>
    </recommendedName>
</protein>
<dbReference type="InParanoid" id="A0A136IJR3"/>
<evidence type="ECO:0000313" key="3">
    <source>
        <dbReference type="EMBL" id="KXJ85190.1"/>
    </source>
</evidence>
<dbReference type="PANTHER" id="PTHR40629">
    <property type="entry name" value="PRO41 PROTEIN"/>
    <property type="match status" value="1"/>
</dbReference>
<feature type="non-terminal residue" evidence="3">
    <location>
        <position position="95"/>
    </location>
</feature>
<reference evidence="4" key="1">
    <citation type="submission" date="2016-02" db="EMBL/GenBank/DDBJ databases">
        <title>Draft genome sequence of Microdochium bolleyi, a fungal endophyte of beachgrass.</title>
        <authorList>
            <consortium name="DOE Joint Genome Institute"/>
            <person name="David A.S."/>
            <person name="May G."/>
            <person name="Haridas S."/>
            <person name="Lim J."/>
            <person name="Wang M."/>
            <person name="Labutti K."/>
            <person name="Lipzen A."/>
            <person name="Barry K."/>
            <person name="Grigoriev I.V."/>
        </authorList>
    </citation>
    <scope>NUCLEOTIDE SEQUENCE [LARGE SCALE GENOMIC DNA]</scope>
    <source>
        <strain evidence="4">J235TASD1</strain>
    </source>
</reference>
<dbReference type="AlphaFoldDB" id="A0A136IJR3"/>
<sequence>QLSAGFHGFFWPKVFWDFATKRLDRAVHPVPVLQVLNVLSGLAILALQWPLPCCLRFDLRRVHFCAVLLAAIPAAFLFQSVDTVLYYLVAACLFW</sequence>
<dbReference type="OrthoDB" id="2110422at2759"/>
<dbReference type="PANTHER" id="PTHR40629:SF1">
    <property type="entry name" value="PRO41 PROTEIN"/>
    <property type="match status" value="1"/>
</dbReference>
<keyword evidence="1" id="KW-0472">Membrane</keyword>
<feature type="non-terminal residue" evidence="3">
    <location>
        <position position="1"/>
    </location>
</feature>
<gene>
    <name evidence="3" type="ORF">Micbo1qcDRAFT_98358</name>
</gene>
<dbReference type="Pfam" id="PF24853">
    <property type="entry name" value="DUF7727"/>
    <property type="match status" value="1"/>
</dbReference>
<dbReference type="InterPro" id="IPR056144">
    <property type="entry name" value="DUF7727"/>
</dbReference>
<name>A0A136IJR3_9PEZI</name>
<feature type="domain" description="DUF7727" evidence="2">
    <location>
        <begin position="1"/>
        <end position="94"/>
    </location>
</feature>
<accession>A0A136IJR3</accession>
<keyword evidence="4" id="KW-1185">Reference proteome</keyword>
<organism evidence="3 4">
    <name type="scientific">Microdochium bolleyi</name>
    <dbReference type="NCBI Taxonomy" id="196109"/>
    <lineage>
        <taxon>Eukaryota</taxon>
        <taxon>Fungi</taxon>
        <taxon>Dikarya</taxon>
        <taxon>Ascomycota</taxon>
        <taxon>Pezizomycotina</taxon>
        <taxon>Sordariomycetes</taxon>
        <taxon>Xylariomycetidae</taxon>
        <taxon>Xylariales</taxon>
        <taxon>Microdochiaceae</taxon>
        <taxon>Microdochium</taxon>
    </lineage>
</organism>
<proteinExistence type="predicted"/>
<dbReference type="EMBL" id="KQ964291">
    <property type="protein sequence ID" value="KXJ85190.1"/>
    <property type="molecule type" value="Genomic_DNA"/>
</dbReference>
<feature type="transmembrane region" description="Helical" evidence="1">
    <location>
        <begin position="63"/>
        <end position="89"/>
    </location>
</feature>
<dbReference type="Proteomes" id="UP000070501">
    <property type="component" value="Unassembled WGS sequence"/>
</dbReference>
<evidence type="ECO:0000313" key="4">
    <source>
        <dbReference type="Proteomes" id="UP000070501"/>
    </source>
</evidence>
<evidence type="ECO:0000256" key="1">
    <source>
        <dbReference type="SAM" id="Phobius"/>
    </source>
</evidence>
<feature type="transmembrane region" description="Helical" evidence="1">
    <location>
        <begin position="32"/>
        <end position="51"/>
    </location>
</feature>
<keyword evidence="1" id="KW-0812">Transmembrane</keyword>